<dbReference type="RefSeq" id="WP_182958620.1">
    <property type="nucleotide sequence ID" value="NZ_JABEQM010000007.1"/>
</dbReference>
<dbReference type="AlphaFoldDB" id="A0A7W4PLA0"/>
<protein>
    <submittedName>
        <fullName evidence="1">Uncharacterized protein</fullName>
    </submittedName>
</protein>
<keyword evidence="2" id="KW-1185">Reference proteome</keyword>
<accession>A0A7W4PLA0</accession>
<name>A0A7W4PLA0_9PROT</name>
<evidence type="ECO:0000313" key="2">
    <source>
        <dbReference type="Proteomes" id="UP000578030"/>
    </source>
</evidence>
<dbReference type="EMBL" id="JABEQM010000007">
    <property type="protein sequence ID" value="MBB2201985.1"/>
    <property type="molecule type" value="Genomic_DNA"/>
</dbReference>
<evidence type="ECO:0000313" key="1">
    <source>
        <dbReference type="EMBL" id="MBB2201985.1"/>
    </source>
</evidence>
<sequence>MLANAEWPWDHGKPRLDWMIHPEDISAGDQFKSEFLALHSRRYPGTQGCDGVAVLADGQNWDRRPARIIISADVRRRISS</sequence>
<comment type="caution">
    <text evidence="1">The sequence shown here is derived from an EMBL/GenBank/DDBJ whole genome shotgun (WGS) entry which is preliminary data.</text>
</comment>
<proteinExistence type="predicted"/>
<dbReference type="Proteomes" id="UP000578030">
    <property type="component" value="Unassembled WGS sequence"/>
</dbReference>
<gene>
    <name evidence="1" type="ORF">HLH28_10420</name>
</gene>
<reference evidence="1 2" key="1">
    <citation type="submission" date="2020-04" db="EMBL/GenBank/DDBJ databases">
        <title>Description of novel Gluconacetobacter.</title>
        <authorList>
            <person name="Sombolestani A."/>
        </authorList>
    </citation>
    <scope>NUCLEOTIDE SEQUENCE [LARGE SCALE GENOMIC DNA]</scope>
    <source>
        <strain evidence="1 2">LMG 27802</strain>
    </source>
</reference>
<organism evidence="1 2">
    <name type="scientific">Gluconacetobacter tumulisoli</name>
    <dbReference type="NCBI Taxonomy" id="1286189"/>
    <lineage>
        <taxon>Bacteria</taxon>
        <taxon>Pseudomonadati</taxon>
        <taxon>Pseudomonadota</taxon>
        <taxon>Alphaproteobacteria</taxon>
        <taxon>Acetobacterales</taxon>
        <taxon>Acetobacteraceae</taxon>
        <taxon>Gluconacetobacter</taxon>
    </lineage>
</organism>